<dbReference type="InterPro" id="IPR050154">
    <property type="entry name" value="UbiB_kinase"/>
</dbReference>
<name>A0AAD3HQY0_9CHLO</name>
<dbReference type="AlphaFoldDB" id="A0AAD3HQY0"/>
<reference evidence="3 4" key="1">
    <citation type="journal article" date="2021" name="Sci. Rep.">
        <title>Genome sequencing of the multicellular alga Astrephomene provides insights into convergent evolution of germ-soma differentiation.</title>
        <authorList>
            <person name="Yamashita S."/>
            <person name="Yamamoto K."/>
            <person name="Matsuzaki R."/>
            <person name="Suzuki S."/>
            <person name="Yamaguchi H."/>
            <person name="Hirooka S."/>
            <person name="Minakuchi Y."/>
            <person name="Miyagishima S."/>
            <person name="Kawachi M."/>
            <person name="Toyoda A."/>
            <person name="Nozaki H."/>
        </authorList>
    </citation>
    <scope>NUCLEOTIDE SEQUENCE [LARGE SCALE GENOMIC DNA]</scope>
    <source>
        <strain evidence="3 4">NIES-4017</strain>
    </source>
</reference>
<dbReference type="InterPro" id="IPR011009">
    <property type="entry name" value="Kinase-like_dom_sf"/>
</dbReference>
<dbReference type="GO" id="GO:0016020">
    <property type="term" value="C:membrane"/>
    <property type="evidence" value="ECO:0007669"/>
    <property type="project" value="GOC"/>
</dbReference>
<dbReference type="GO" id="GO:0046467">
    <property type="term" value="P:membrane lipid biosynthetic process"/>
    <property type="evidence" value="ECO:0007669"/>
    <property type="project" value="TreeGrafter"/>
</dbReference>
<evidence type="ECO:0000313" key="4">
    <source>
        <dbReference type="Proteomes" id="UP001054857"/>
    </source>
</evidence>
<evidence type="ECO:0000256" key="1">
    <source>
        <dbReference type="ARBA" id="ARBA00009670"/>
    </source>
</evidence>
<dbReference type="InterPro" id="IPR004147">
    <property type="entry name" value="ABC1_dom"/>
</dbReference>
<proteinExistence type="inferred from homology"/>
<evidence type="ECO:0000313" key="3">
    <source>
        <dbReference type="EMBL" id="GFR49671.1"/>
    </source>
</evidence>
<accession>A0AAD3HQY0</accession>
<dbReference type="SUPFAM" id="SSF56112">
    <property type="entry name" value="Protein kinase-like (PK-like)"/>
    <property type="match status" value="1"/>
</dbReference>
<dbReference type="Pfam" id="PF03109">
    <property type="entry name" value="ABC1"/>
    <property type="match status" value="1"/>
</dbReference>
<dbReference type="CDD" id="cd05121">
    <property type="entry name" value="ABC1_ADCK3-like"/>
    <property type="match status" value="1"/>
</dbReference>
<dbReference type="GO" id="GO:1901031">
    <property type="term" value="P:regulation of response to reactive oxygen species"/>
    <property type="evidence" value="ECO:0007669"/>
    <property type="project" value="TreeGrafter"/>
</dbReference>
<feature type="non-terminal residue" evidence="3">
    <location>
        <position position="410"/>
    </location>
</feature>
<feature type="domain" description="ABC1 atypical kinase-like" evidence="2">
    <location>
        <begin position="89"/>
        <end position="332"/>
    </location>
</feature>
<gene>
    <name evidence="3" type="ORF">Agub_g11817</name>
</gene>
<dbReference type="Proteomes" id="UP001054857">
    <property type="component" value="Unassembled WGS sequence"/>
</dbReference>
<organism evidence="3 4">
    <name type="scientific">Astrephomene gubernaculifera</name>
    <dbReference type="NCBI Taxonomy" id="47775"/>
    <lineage>
        <taxon>Eukaryota</taxon>
        <taxon>Viridiplantae</taxon>
        <taxon>Chlorophyta</taxon>
        <taxon>core chlorophytes</taxon>
        <taxon>Chlorophyceae</taxon>
        <taxon>CS clade</taxon>
        <taxon>Chlamydomonadales</taxon>
        <taxon>Astrephomenaceae</taxon>
        <taxon>Astrephomene</taxon>
    </lineage>
</organism>
<dbReference type="PANTHER" id="PTHR10566">
    <property type="entry name" value="CHAPERONE-ACTIVITY OF BC1 COMPLEX CABC1 -RELATED"/>
    <property type="match status" value="1"/>
</dbReference>
<feature type="non-terminal residue" evidence="3">
    <location>
        <position position="1"/>
    </location>
</feature>
<dbReference type="EMBL" id="BMAR01000032">
    <property type="protein sequence ID" value="GFR49671.1"/>
    <property type="molecule type" value="Genomic_DNA"/>
</dbReference>
<comment type="similarity">
    <text evidence="1">Belongs to the protein kinase superfamily. ADCK protein kinase family.</text>
</comment>
<protein>
    <recommendedName>
        <fullName evidence="2">ABC1 atypical kinase-like domain-containing protein</fullName>
    </recommendedName>
</protein>
<comment type="caution">
    <text evidence="3">The sequence shown here is derived from an EMBL/GenBank/DDBJ whole genome shotgun (WGS) entry which is preliminary data.</text>
</comment>
<dbReference type="PANTHER" id="PTHR10566:SF113">
    <property type="entry name" value="PROTEIN ACTIVITY OF BC1 COMPLEX KINASE 7, CHLOROPLASTIC"/>
    <property type="match status" value="1"/>
</dbReference>
<sequence length="410" mass="46909">QDRYSPLQRTLDTWAFFGVFRLRLWLLDQRWSYPGGYSEERRRERGRGLARYLLNSILQLGPTFIKIGQLFSTRSDLLPAEFVQELSTLQDRVPAFPASRALAIIQEDLGRPVGQLFAEFDPRPIAAASLGQVHRATLPSGEAVVVKVQRPGLRQLFDIDLANMRALAEQLDRGEEGRDFTSIYYECAAVLYREIDYLNEGRNADRFRRNFRSSSLPWVRAPRVYWQYCGPRVLVLEYLPGIKISDVPRLASAGVDLQRVAARATEAYLVQMLRHGFFHADPHPGNISVDPRTGDLLFYDFGMMGEIVPDVRERLMDVFYGVYRKDTDLVLRSLVSLQVLRPSGDTTSVRRALRYFIDNIARQAERQETIQAIGEDLFAIAVDQPFRFPATFTFVRRAFSTLEGLCKGLD</sequence>
<keyword evidence="4" id="KW-1185">Reference proteome</keyword>
<evidence type="ECO:0000259" key="2">
    <source>
        <dbReference type="Pfam" id="PF03109"/>
    </source>
</evidence>